<protein>
    <recommendedName>
        <fullName evidence="5">Secreted protein</fullName>
    </recommendedName>
</protein>
<sequence>MAMWARHLCMFCLALVLGACTPGAERPASAEPPPVAGPAQPAAPALAPDRSCRLASDCTVRNVGNCCGYAPACVNKDAQVDPEAVRAQCAREGLSSVCGWQDIQACDCVQGQCSAVDTLSPAAR</sequence>
<dbReference type="RefSeq" id="WP_280942871.1">
    <property type="nucleotide sequence ID" value="NZ_JARYGX010000021.1"/>
</dbReference>
<comment type="caution">
    <text evidence="3">The sequence shown here is derived from an EMBL/GenBank/DDBJ whole genome shotgun (WGS) entry which is preliminary data.</text>
</comment>
<dbReference type="Proteomes" id="UP001160550">
    <property type="component" value="Unassembled WGS sequence"/>
</dbReference>
<evidence type="ECO:0000313" key="4">
    <source>
        <dbReference type="Proteomes" id="UP001160550"/>
    </source>
</evidence>
<proteinExistence type="predicted"/>
<feature type="chain" id="PRO_5045093704" description="Secreted protein" evidence="2">
    <location>
        <begin position="31"/>
        <end position="124"/>
    </location>
</feature>
<evidence type="ECO:0000256" key="2">
    <source>
        <dbReference type="SAM" id="SignalP"/>
    </source>
</evidence>
<keyword evidence="4" id="KW-1185">Reference proteome</keyword>
<evidence type="ECO:0008006" key="5">
    <source>
        <dbReference type="Google" id="ProtNLM"/>
    </source>
</evidence>
<feature type="compositionally biased region" description="Low complexity" evidence="1">
    <location>
        <begin position="37"/>
        <end position="46"/>
    </location>
</feature>
<evidence type="ECO:0000256" key="1">
    <source>
        <dbReference type="SAM" id="MobiDB-lite"/>
    </source>
</evidence>
<reference evidence="3" key="1">
    <citation type="journal article" date="2007" name="Int. J. Syst. Evol. Microbiol.">
        <title>Luteimonas composti sp. nov., a moderately thermophilic bacterium isolated from food waste.</title>
        <authorList>
            <person name="Young C.C."/>
            <person name="Kampfer P."/>
            <person name="Chen W.M."/>
            <person name="Yen W.S."/>
            <person name="Arun A.B."/>
            <person name="Lai W.A."/>
            <person name="Shen F.T."/>
            <person name="Rekha P.D."/>
            <person name="Lin K.Y."/>
            <person name="Chou J.H."/>
        </authorList>
    </citation>
    <scope>NUCLEOTIDE SEQUENCE</scope>
    <source>
        <strain evidence="3">CC-YY355</strain>
    </source>
</reference>
<organism evidence="3 4">
    <name type="scientific">Luteimonas composti</name>
    <dbReference type="NCBI Taxonomy" id="398257"/>
    <lineage>
        <taxon>Bacteria</taxon>
        <taxon>Pseudomonadati</taxon>
        <taxon>Pseudomonadota</taxon>
        <taxon>Gammaproteobacteria</taxon>
        <taxon>Lysobacterales</taxon>
        <taxon>Lysobacteraceae</taxon>
        <taxon>Luteimonas</taxon>
    </lineage>
</organism>
<feature type="region of interest" description="Disordered" evidence="1">
    <location>
        <begin position="26"/>
        <end position="46"/>
    </location>
</feature>
<feature type="signal peptide" evidence="2">
    <location>
        <begin position="1"/>
        <end position="30"/>
    </location>
</feature>
<evidence type="ECO:0000313" key="3">
    <source>
        <dbReference type="EMBL" id="MDH7453657.1"/>
    </source>
</evidence>
<dbReference type="EMBL" id="JARYGX010000021">
    <property type="protein sequence ID" value="MDH7453657.1"/>
    <property type="molecule type" value="Genomic_DNA"/>
</dbReference>
<accession>A0ABT6MSQ8</accession>
<keyword evidence="2" id="KW-0732">Signal</keyword>
<dbReference type="PROSITE" id="PS51257">
    <property type="entry name" value="PROKAR_LIPOPROTEIN"/>
    <property type="match status" value="1"/>
</dbReference>
<name>A0ABT6MSQ8_9GAMM</name>
<gene>
    <name evidence="3" type="ORF">QF205_11335</name>
</gene>
<reference evidence="3" key="2">
    <citation type="submission" date="2023-04" db="EMBL/GenBank/DDBJ databases">
        <authorList>
            <person name="Sun J.-Q."/>
        </authorList>
    </citation>
    <scope>NUCLEOTIDE SEQUENCE</scope>
    <source>
        <strain evidence="3">CC-YY355</strain>
    </source>
</reference>